<comment type="similarity">
    <text evidence="1 9 11">Belongs to the peptidase A8 family.</text>
</comment>
<evidence type="ECO:0000256" key="12">
    <source>
        <dbReference type="SAM" id="MobiDB-lite"/>
    </source>
</evidence>
<evidence type="ECO:0000256" key="9">
    <source>
        <dbReference type="HAMAP-Rule" id="MF_00161"/>
    </source>
</evidence>
<dbReference type="HAMAP" id="MF_00161">
    <property type="entry name" value="LspA"/>
    <property type="match status" value="1"/>
</dbReference>
<dbReference type="UniPathway" id="UPA00665"/>
<evidence type="ECO:0000256" key="5">
    <source>
        <dbReference type="ARBA" id="ARBA00022750"/>
    </source>
</evidence>
<evidence type="ECO:0000256" key="3">
    <source>
        <dbReference type="ARBA" id="ARBA00022670"/>
    </source>
</evidence>
<name>A0A660CGM5_9PSEU</name>
<dbReference type="Proteomes" id="UP000317303">
    <property type="component" value="Unassembled WGS sequence"/>
</dbReference>
<keyword evidence="7 9" id="KW-1133">Transmembrane helix</keyword>
<keyword evidence="3 9" id="KW-0645">Protease</keyword>
<evidence type="ECO:0000313" key="14">
    <source>
        <dbReference type="Proteomes" id="UP000317303"/>
    </source>
</evidence>
<feature type="compositionally biased region" description="Low complexity" evidence="12">
    <location>
        <begin position="9"/>
        <end position="20"/>
    </location>
</feature>
<dbReference type="InterPro" id="IPR001872">
    <property type="entry name" value="Peptidase_A8"/>
</dbReference>
<evidence type="ECO:0000256" key="7">
    <source>
        <dbReference type="ARBA" id="ARBA00022989"/>
    </source>
</evidence>
<keyword evidence="8 9" id="KW-0472">Membrane</keyword>
<comment type="function">
    <text evidence="9 10">This protein specifically catalyzes the removal of signal peptides from prolipoproteins.</text>
</comment>
<feature type="region of interest" description="Disordered" evidence="12">
    <location>
        <begin position="1"/>
        <end position="20"/>
    </location>
</feature>
<dbReference type="AlphaFoldDB" id="A0A660CGM5"/>
<accession>A0A660CGM5</accession>
<feature type="active site" evidence="9">
    <location>
        <position position="141"/>
    </location>
</feature>
<comment type="subcellular location">
    <subcellularLocation>
        <location evidence="9">Cell membrane</location>
        <topology evidence="9">Multi-pass membrane protein</topology>
    </subcellularLocation>
</comment>
<comment type="catalytic activity">
    <reaction evidence="9 10">
        <text>Release of signal peptides from bacterial membrane prolipoproteins. Hydrolyzes -Xaa-Yaa-Zaa-|-(S,diacylglyceryl)Cys-, in which Xaa is hydrophobic (preferably Leu), and Yaa (Ala or Ser) and Zaa (Gly or Ala) have small, neutral side chains.</text>
        <dbReference type="EC" id="3.4.23.36"/>
    </reaction>
</comment>
<dbReference type="PROSITE" id="PS00855">
    <property type="entry name" value="SPASE_II"/>
    <property type="match status" value="1"/>
</dbReference>
<dbReference type="NCBIfam" id="TIGR00077">
    <property type="entry name" value="lspA"/>
    <property type="match status" value="1"/>
</dbReference>
<keyword evidence="6 9" id="KW-0378">Hydrolase</keyword>
<protein>
    <recommendedName>
        <fullName evidence="9">Lipoprotein signal peptidase</fullName>
        <ecNumber evidence="9">3.4.23.36</ecNumber>
    </recommendedName>
    <alternativeName>
        <fullName evidence="9">Prolipoprotein signal peptidase</fullName>
    </alternativeName>
    <alternativeName>
        <fullName evidence="9">Signal peptidase II</fullName>
        <shortName evidence="9">SPase II</shortName>
    </alternativeName>
</protein>
<reference evidence="13 14" key="1">
    <citation type="submission" date="2019-07" db="EMBL/GenBank/DDBJ databases">
        <title>R&amp;d 2014.</title>
        <authorList>
            <person name="Klenk H.-P."/>
        </authorList>
    </citation>
    <scope>NUCLEOTIDE SEQUENCE [LARGE SCALE GENOMIC DNA]</scope>
    <source>
        <strain evidence="13 14">DSM 43194</strain>
    </source>
</reference>
<feature type="region of interest" description="Disordered" evidence="12">
    <location>
        <begin position="186"/>
        <end position="222"/>
    </location>
</feature>
<feature type="compositionally biased region" description="Basic and acidic residues" evidence="12">
    <location>
        <begin position="208"/>
        <end position="222"/>
    </location>
</feature>
<keyword evidence="14" id="KW-1185">Reference proteome</keyword>
<dbReference type="GO" id="GO:0005886">
    <property type="term" value="C:plasma membrane"/>
    <property type="evidence" value="ECO:0007669"/>
    <property type="project" value="UniProtKB-SubCell"/>
</dbReference>
<proteinExistence type="inferred from homology"/>
<evidence type="ECO:0000256" key="6">
    <source>
        <dbReference type="ARBA" id="ARBA00022801"/>
    </source>
</evidence>
<gene>
    <name evidence="9" type="primary">lspA</name>
    <name evidence="13" type="ORF">JD82_01905</name>
</gene>
<evidence type="ECO:0000256" key="11">
    <source>
        <dbReference type="RuleBase" id="RU004181"/>
    </source>
</evidence>
<evidence type="ECO:0000256" key="2">
    <source>
        <dbReference type="ARBA" id="ARBA00022475"/>
    </source>
</evidence>
<organism evidence="13 14">
    <name type="scientific">Prauserella rugosa</name>
    <dbReference type="NCBI Taxonomy" id="43354"/>
    <lineage>
        <taxon>Bacteria</taxon>
        <taxon>Bacillati</taxon>
        <taxon>Actinomycetota</taxon>
        <taxon>Actinomycetes</taxon>
        <taxon>Pseudonocardiales</taxon>
        <taxon>Pseudonocardiaceae</taxon>
        <taxon>Prauserella</taxon>
    </lineage>
</organism>
<comment type="pathway">
    <text evidence="9">Protein modification; lipoprotein biosynthesis (signal peptide cleavage).</text>
</comment>
<dbReference type="EMBL" id="VLJV01000001">
    <property type="protein sequence ID" value="TWH20065.1"/>
    <property type="molecule type" value="Genomic_DNA"/>
</dbReference>
<dbReference type="GO" id="GO:0006508">
    <property type="term" value="P:proteolysis"/>
    <property type="evidence" value="ECO:0007669"/>
    <property type="project" value="UniProtKB-KW"/>
</dbReference>
<feature type="compositionally biased region" description="Basic and acidic residues" evidence="12">
    <location>
        <begin position="191"/>
        <end position="200"/>
    </location>
</feature>
<evidence type="ECO:0000256" key="4">
    <source>
        <dbReference type="ARBA" id="ARBA00022692"/>
    </source>
</evidence>
<dbReference type="Pfam" id="PF01252">
    <property type="entry name" value="Peptidase_A8"/>
    <property type="match status" value="1"/>
</dbReference>
<feature type="transmembrane region" description="Helical" evidence="9">
    <location>
        <begin position="82"/>
        <end position="101"/>
    </location>
</feature>
<dbReference type="OrthoDB" id="4308908at2"/>
<dbReference type="EC" id="3.4.23.36" evidence="9"/>
<dbReference type="PANTHER" id="PTHR33695:SF1">
    <property type="entry name" value="LIPOPROTEIN SIGNAL PEPTIDASE"/>
    <property type="match status" value="1"/>
</dbReference>
<feature type="transmembrane region" description="Helical" evidence="9">
    <location>
        <begin position="26"/>
        <end position="47"/>
    </location>
</feature>
<sequence length="222" mass="23456">MNTDREPESGAAGPDGSGSARPARRVLLLTLVAVAAYVIDLVTKVIATAQLEGAEPVRILGGAVYLQLIRNPYAAFGMDFGGTWLLALVAIVVVGVIVWFARRLRSTGWAIGLGLVLAGALGNLTDRLFRAPGPMQGHVVDFVSVFGPDGRYFPVFNAADSAITIGAILIVLLSLLGHDYDGTITRGPKKNVPEENRENAENAENAETGERAKDRTGTGDES</sequence>
<feature type="transmembrane region" description="Helical" evidence="9">
    <location>
        <begin position="152"/>
        <end position="176"/>
    </location>
</feature>
<evidence type="ECO:0000256" key="8">
    <source>
        <dbReference type="ARBA" id="ARBA00023136"/>
    </source>
</evidence>
<keyword evidence="4 9" id="KW-0812">Transmembrane</keyword>
<evidence type="ECO:0000313" key="13">
    <source>
        <dbReference type="EMBL" id="TWH20065.1"/>
    </source>
</evidence>
<evidence type="ECO:0000256" key="1">
    <source>
        <dbReference type="ARBA" id="ARBA00006139"/>
    </source>
</evidence>
<keyword evidence="5 9" id="KW-0064">Aspartyl protease</keyword>
<dbReference type="GO" id="GO:0004190">
    <property type="term" value="F:aspartic-type endopeptidase activity"/>
    <property type="evidence" value="ECO:0007669"/>
    <property type="project" value="UniProtKB-UniRule"/>
</dbReference>
<keyword evidence="2 9" id="KW-1003">Cell membrane</keyword>
<evidence type="ECO:0000256" key="10">
    <source>
        <dbReference type="RuleBase" id="RU000594"/>
    </source>
</evidence>
<dbReference type="PRINTS" id="PR00781">
    <property type="entry name" value="LIPOSIGPTASE"/>
</dbReference>
<feature type="active site" evidence="9">
    <location>
        <position position="160"/>
    </location>
</feature>
<comment type="caution">
    <text evidence="13">The sequence shown here is derived from an EMBL/GenBank/DDBJ whole genome shotgun (WGS) entry which is preliminary data.</text>
</comment>
<feature type="transmembrane region" description="Helical" evidence="9">
    <location>
        <begin position="108"/>
        <end position="125"/>
    </location>
</feature>
<dbReference type="RefSeq" id="WP_036875812.1">
    <property type="nucleotide sequence ID" value="NZ_JOIJ01000003.1"/>
</dbReference>
<dbReference type="PANTHER" id="PTHR33695">
    <property type="entry name" value="LIPOPROTEIN SIGNAL PEPTIDASE"/>
    <property type="match status" value="1"/>
</dbReference>